<gene>
    <name evidence="1" type="primary">vp39</name>
</gene>
<protein>
    <submittedName>
        <fullName evidence="1">VP39</fullName>
    </submittedName>
</protein>
<dbReference type="GO" id="GO:0019028">
    <property type="term" value="C:viral capsid"/>
    <property type="evidence" value="ECO:0007669"/>
    <property type="project" value="InterPro"/>
</dbReference>
<name>H6VQR5_NPVBM</name>
<dbReference type="GO" id="GO:0005198">
    <property type="term" value="F:structural molecule activity"/>
    <property type="evidence" value="ECO:0007669"/>
    <property type="project" value="InterPro"/>
</dbReference>
<proteinExistence type="predicted"/>
<sequence>MALMPVGMAPRQMRVNRCIFSSIVSFDACITYKSPCSPDAYHDDGWFICNSHLIKRFKMSKMVLPIFDEDDNQFKMTIARHLVGNKERGIKRILIPSAANYQEVFNLNSMMQAEQLIFHLIYNNEDAVNVICDNLKYTEGFTSGTQRVIHSVYATTRSILDTTNPNTFCSRVSRDELRFFDVTNARTRRGGVGDQLFNNYSGFLQNLIRRAVAPEYLQIDTEELRFRNSATCIIDETGLVASVPDGPELYNPIRSSDIMKSQPNRLQIRNVLKFEGDTRELDRTLSGYEEYPTYVPLFLGYQTINSENNFLRNDFISRANPNATLGGGVGALAGPAPGVVLGEASGGVAA</sequence>
<reference evidence="1" key="1">
    <citation type="journal article" date="2012" name="Virus Genes">
        <title>Identification of a new Bombyx mori nucleopolyhedrovirus and analysis of its bro gene family.</title>
        <authorList>
            <person name="Zhou J.B."/>
            <person name="Li X.Q."/>
            <person name="De-Eknamkul W."/>
            <person name="Suraporn S."/>
            <person name="Xu J.P."/>
        </authorList>
    </citation>
    <scope>NUCLEOTIDE SEQUENCE</scope>
    <source>
        <strain evidence="1">Thailand</strain>
    </source>
</reference>
<dbReference type="EMBL" id="JN862924">
    <property type="protein sequence ID" value="AFB74709.1"/>
    <property type="molecule type" value="Genomic_DNA"/>
</dbReference>
<accession>H6VQR5</accession>
<dbReference type="Pfam" id="PF04501">
    <property type="entry name" value="Baculo_VP39"/>
    <property type="match status" value="1"/>
</dbReference>
<organism evidence="1">
    <name type="scientific">Bombyx mori nuclear polyhedrosis virus</name>
    <name type="common">BmNPV</name>
    <dbReference type="NCBI Taxonomy" id="271108"/>
    <lineage>
        <taxon>Viruses</taxon>
        <taxon>Viruses incertae sedis</taxon>
        <taxon>Naldaviricetes</taxon>
        <taxon>Lefavirales</taxon>
        <taxon>Baculoviridae</taxon>
        <taxon>Alphabaculovirus</taxon>
        <taxon>Alphabaculovirus bomori</taxon>
    </lineage>
</organism>
<dbReference type="InterPro" id="IPR007589">
    <property type="entry name" value="Baculo_VP39"/>
</dbReference>
<evidence type="ECO:0000313" key="1">
    <source>
        <dbReference type="EMBL" id="AFB74709.1"/>
    </source>
</evidence>
<organismHost>
    <name type="scientific">Bombyx mori</name>
    <name type="common">Silk moth</name>
    <dbReference type="NCBI Taxonomy" id="7091"/>
</organismHost>